<keyword evidence="12" id="KW-1185">Reference proteome</keyword>
<dbReference type="Gene3D" id="3.30.70.330">
    <property type="match status" value="1"/>
</dbReference>
<evidence type="ECO:0000259" key="10">
    <source>
        <dbReference type="PROSITE" id="PS50102"/>
    </source>
</evidence>
<keyword evidence="7" id="KW-0539">Nucleus</keyword>
<dbReference type="SMART" id="SM00360">
    <property type="entry name" value="RRM"/>
    <property type="match status" value="1"/>
</dbReference>
<evidence type="ECO:0000256" key="8">
    <source>
        <dbReference type="PROSITE-ProRule" id="PRU00176"/>
    </source>
</evidence>
<evidence type="ECO:0000256" key="9">
    <source>
        <dbReference type="SAM" id="MobiDB-lite"/>
    </source>
</evidence>
<feature type="compositionally biased region" description="Basic and acidic residues" evidence="9">
    <location>
        <begin position="211"/>
        <end position="222"/>
    </location>
</feature>
<proteinExistence type="predicted"/>
<feature type="compositionally biased region" description="Polar residues" evidence="9">
    <location>
        <begin position="320"/>
        <end position="335"/>
    </location>
</feature>
<evidence type="ECO:0000313" key="12">
    <source>
        <dbReference type="Proteomes" id="UP000614350"/>
    </source>
</evidence>
<dbReference type="PANTHER" id="PTHR15528:SF11">
    <property type="entry name" value="FI18188P1"/>
    <property type="match status" value="1"/>
</dbReference>
<feature type="region of interest" description="Disordered" evidence="9">
    <location>
        <begin position="633"/>
        <end position="676"/>
    </location>
</feature>
<evidence type="ECO:0000256" key="3">
    <source>
        <dbReference type="ARBA" id="ARBA00022884"/>
    </source>
</evidence>
<feature type="compositionally biased region" description="Basic residues" evidence="9">
    <location>
        <begin position="781"/>
        <end position="791"/>
    </location>
</feature>
<feature type="compositionally biased region" description="Low complexity" evidence="9">
    <location>
        <begin position="228"/>
        <end position="237"/>
    </location>
</feature>
<dbReference type="PANTHER" id="PTHR15528">
    <property type="entry name" value="PEROXISOME PROLIFERATOR ACTIVATED RECEPTOR GAMMA COACTIVATOR 1 PGC-1 -RELATED"/>
    <property type="match status" value="1"/>
</dbReference>
<dbReference type="GO" id="GO:0045944">
    <property type="term" value="P:positive regulation of transcription by RNA polymerase II"/>
    <property type="evidence" value="ECO:0007669"/>
    <property type="project" value="TreeGrafter"/>
</dbReference>
<evidence type="ECO:0000256" key="2">
    <source>
        <dbReference type="ARBA" id="ARBA00022553"/>
    </source>
</evidence>
<comment type="subcellular location">
    <subcellularLocation>
        <location evidence="1">Nucleus</location>
    </subcellularLocation>
</comment>
<dbReference type="Proteomes" id="UP000614350">
    <property type="component" value="Unassembled WGS sequence"/>
</dbReference>
<dbReference type="GO" id="GO:0003723">
    <property type="term" value="F:RNA binding"/>
    <property type="evidence" value="ECO:0007669"/>
    <property type="project" value="UniProtKB-UniRule"/>
</dbReference>
<keyword evidence="3 8" id="KW-0694">RNA-binding</keyword>
<dbReference type="PROSITE" id="PS50102">
    <property type="entry name" value="RRM"/>
    <property type="match status" value="1"/>
</dbReference>
<feature type="region of interest" description="Disordered" evidence="9">
    <location>
        <begin position="204"/>
        <end position="264"/>
    </location>
</feature>
<comment type="caution">
    <text evidence="11">The sequence shown here is derived from an EMBL/GenBank/DDBJ whole genome shotgun (WGS) entry which is preliminary data.</text>
</comment>
<evidence type="ECO:0000256" key="4">
    <source>
        <dbReference type="ARBA" id="ARBA00023015"/>
    </source>
</evidence>
<organism evidence="11 12">
    <name type="scientific">Vespula vulgaris</name>
    <name type="common">Yellow jacket</name>
    <name type="synonym">Wasp</name>
    <dbReference type="NCBI Taxonomy" id="7454"/>
    <lineage>
        <taxon>Eukaryota</taxon>
        <taxon>Metazoa</taxon>
        <taxon>Ecdysozoa</taxon>
        <taxon>Arthropoda</taxon>
        <taxon>Hexapoda</taxon>
        <taxon>Insecta</taxon>
        <taxon>Pterygota</taxon>
        <taxon>Neoptera</taxon>
        <taxon>Endopterygota</taxon>
        <taxon>Hymenoptera</taxon>
        <taxon>Apocrita</taxon>
        <taxon>Aculeata</taxon>
        <taxon>Vespoidea</taxon>
        <taxon>Vespidae</taxon>
        <taxon>Vespinae</taxon>
        <taxon>Vespula</taxon>
    </lineage>
</organism>
<feature type="compositionally biased region" description="Basic and acidic residues" evidence="9">
    <location>
        <begin position="749"/>
        <end position="767"/>
    </location>
</feature>
<feature type="compositionally biased region" description="Basic and acidic residues" evidence="9">
    <location>
        <begin position="431"/>
        <end position="448"/>
    </location>
</feature>
<gene>
    <name evidence="11" type="ORF">HZH66_005923</name>
</gene>
<dbReference type="InterPro" id="IPR012677">
    <property type="entry name" value="Nucleotide-bd_a/b_plait_sf"/>
</dbReference>
<evidence type="ECO:0000256" key="5">
    <source>
        <dbReference type="ARBA" id="ARBA00023159"/>
    </source>
</evidence>
<dbReference type="SUPFAM" id="SSF54928">
    <property type="entry name" value="RNA-binding domain, RBD"/>
    <property type="match status" value="1"/>
</dbReference>
<dbReference type="Pfam" id="PF00076">
    <property type="entry name" value="RRM_1"/>
    <property type="match status" value="1"/>
</dbReference>
<keyword evidence="5" id="KW-0010">Activator</keyword>
<feature type="compositionally biased region" description="Polar residues" evidence="9">
    <location>
        <begin position="527"/>
        <end position="538"/>
    </location>
</feature>
<dbReference type="AlphaFoldDB" id="A0A834K9C5"/>
<keyword evidence="6" id="KW-0804">Transcription</keyword>
<feature type="domain" description="RRM" evidence="10">
    <location>
        <begin position="930"/>
        <end position="1005"/>
    </location>
</feature>
<feature type="compositionally biased region" description="Basic and acidic residues" evidence="9">
    <location>
        <begin position="656"/>
        <end position="667"/>
    </location>
</feature>
<dbReference type="GO" id="GO:0005634">
    <property type="term" value="C:nucleus"/>
    <property type="evidence" value="ECO:0007669"/>
    <property type="project" value="UniProtKB-SubCell"/>
</dbReference>
<feature type="region of interest" description="Disordered" evidence="9">
    <location>
        <begin position="314"/>
        <end position="339"/>
    </location>
</feature>
<sequence length="1053" mass="119413">MSIASRNVCGDARLHADFAGKSNDCNYAVVIKRIPERVMETGFLNFHDEEHFSDFSLPLDEHNLMENPQDLLMHIVENDFEYMETHLDATNSDSIWGNEEEDDANIVDLAVSDVSSVVNKMDIKEDFAKVLTDWQEHIGYLQASDMEEYMDIIGLNMTASDKKNFCLENSTSYITENEVVQEKNIEAIEHISNVEEKIKDEEVANYNTNDKSNKNPKTELNIKKKKPPNGNNTSSSKITKKIRNNAEKISIKQKKRKKNTKEKISIKVKQETETEDCVDIETVSDEMPVLEAGDVKSLLEQFEASENSAIKTMCRDKVSTESNQKKSTAQSSNLHKNIRDSLPKEVIDRIKASGRKRVISVIPAIPSTQGGIRSNGTRMQDAAATLTRNKLLKIVTNNANTRTIDGGLVQLDHDYCSNSNSTINNLSSNSEYERQSSDSEKTVSKDNKSQQFDYHATVTNRTIVTQTKNFAKSEECRVNKNFKKDSGLEIEEEISDNSEEQLSCKSKRTNGVKKQTSKQIKECPKDTQLQEQNSKHSSSNLLLENIPKAQNAPLNKPTPVYEMKIRSALATSILQLRKDALNNVRSIQPNKQMVSVLKKPPNIVQPILTTNPNESIVTTTNSSNDEVQNIIIQNTQESSKEETKKPPRRKLNLAEYRSRREQNRSDSSRTNSPIQPMALLYVHHASTTTEPIKDNSGNLSWCEREIISVLKPKADLDEEKVKQKPPTSEMGIQTYETVFEFPTKSLVDIDERNEEQRNKRIKDNKDRPYRKRKLTSSSSRSRSRSKSKSRSYTRITVEVQSVQAQVGHLILAQIRDPLPDLDRDTRARVLDHQDQGQAQDPDLPLSSPVVQGLPPVQISERRNGRVVEEGVVANAKEVTIDTDDVLQTITATTETGGEPIKLNLSPPNSYRRPYDNWYDREKQRQLQERRIVYVGCLDEGITKADLRRRFEAFGPIVDTSVHFREHGDNYGFVIFAYKNDAYEAIEHGNDDPTLPRYELCFGGRRAFCKVKYADLDGLASNSLNGSSLSQNNEDNTFDLLLKEAKAKLRKRKV</sequence>
<accession>A0A834K9C5</accession>
<dbReference type="GO" id="GO:0003712">
    <property type="term" value="F:transcription coregulator activity"/>
    <property type="evidence" value="ECO:0007669"/>
    <property type="project" value="InterPro"/>
</dbReference>
<reference evidence="11" key="1">
    <citation type="journal article" date="2020" name="G3 (Bethesda)">
        <title>High-Quality Assemblies for Three Invasive Social Wasps from the &lt;i&gt;Vespula&lt;/i&gt; Genus.</title>
        <authorList>
            <person name="Harrop T.W.R."/>
            <person name="Guhlin J."/>
            <person name="McLaughlin G.M."/>
            <person name="Permina E."/>
            <person name="Stockwell P."/>
            <person name="Gilligan J."/>
            <person name="Le Lec M.F."/>
            <person name="Gruber M.A.M."/>
            <person name="Quinn O."/>
            <person name="Lovegrove M."/>
            <person name="Duncan E.J."/>
            <person name="Remnant E.J."/>
            <person name="Van Eeckhoven J."/>
            <person name="Graham B."/>
            <person name="Knapp R.A."/>
            <person name="Langford K.W."/>
            <person name="Kronenberg Z."/>
            <person name="Press M.O."/>
            <person name="Eacker S.M."/>
            <person name="Wilson-Rankin E.E."/>
            <person name="Purcell J."/>
            <person name="Lester P.J."/>
            <person name="Dearden P.K."/>
        </authorList>
    </citation>
    <scope>NUCLEOTIDE SEQUENCE</scope>
    <source>
        <strain evidence="11">Marl-1</strain>
    </source>
</reference>
<feature type="compositionally biased region" description="Basic residues" evidence="9">
    <location>
        <begin position="251"/>
        <end position="260"/>
    </location>
</feature>
<dbReference type="EMBL" id="JACSEA010000005">
    <property type="protein sequence ID" value="KAF7400739.1"/>
    <property type="molecule type" value="Genomic_DNA"/>
</dbReference>
<evidence type="ECO:0000256" key="1">
    <source>
        <dbReference type="ARBA" id="ARBA00004123"/>
    </source>
</evidence>
<name>A0A834K9C5_VESVU</name>
<dbReference type="InterPro" id="IPR034605">
    <property type="entry name" value="PGC-1"/>
</dbReference>
<feature type="region of interest" description="Disordered" evidence="9">
    <location>
        <begin position="749"/>
        <end position="792"/>
    </location>
</feature>
<evidence type="ECO:0000313" key="11">
    <source>
        <dbReference type="EMBL" id="KAF7400739.1"/>
    </source>
</evidence>
<feature type="region of interest" description="Disordered" evidence="9">
    <location>
        <begin position="494"/>
        <end position="538"/>
    </location>
</feature>
<keyword evidence="4" id="KW-0805">Transcription regulation</keyword>
<protein>
    <recommendedName>
        <fullName evidence="10">RRM domain-containing protein</fullName>
    </recommendedName>
</protein>
<evidence type="ECO:0000256" key="7">
    <source>
        <dbReference type="ARBA" id="ARBA00023242"/>
    </source>
</evidence>
<feature type="region of interest" description="Disordered" evidence="9">
    <location>
        <begin position="426"/>
        <end position="449"/>
    </location>
</feature>
<dbReference type="InterPro" id="IPR035979">
    <property type="entry name" value="RBD_domain_sf"/>
</dbReference>
<evidence type="ECO:0000256" key="6">
    <source>
        <dbReference type="ARBA" id="ARBA00023163"/>
    </source>
</evidence>
<keyword evidence="2" id="KW-0597">Phosphoprotein</keyword>
<dbReference type="InterPro" id="IPR000504">
    <property type="entry name" value="RRM_dom"/>
</dbReference>